<gene>
    <name evidence="3" type="ORF">CCON33237_1123</name>
</gene>
<evidence type="ECO:0000259" key="2">
    <source>
        <dbReference type="Pfam" id="PF07883"/>
    </source>
</evidence>
<dbReference type="EMBL" id="CP012541">
    <property type="protein sequence ID" value="ALF47796.1"/>
    <property type="molecule type" value="Genomic_DNA"/>
</dbReference>
<evidence type="ECO:0000313" key="4">
    <source>
        <dbReference type="Proteomes" id="UP000066049"/>
    </source>
</evidence>
<dbReference type="Proteomes" id="UP000066049">
    <property type="component" value="Chromosome"/>
</dbReference>
<accession>A0A0M4SN13</accession>
<dbReference type="GO" id="GO:0046872">
    <property type="term" value="F:metal ion binding"/>
    <property type="evidence" value="ECO:0007669"/>
    <property type="project" value="UniProtKB-KW"/>
</dbReference>
<organism evidence="3 4">
    <name type="scientific">Campylobacter concisus</name>
    <dbReference type="NCBI Taxonomy" id="199"/>
    <lineage>
        <taxon>Bacteria</taxon>
        <taxon>Pseudomonadati</taxon>
        <taxon>Campylobacterota</taxon>
        <taxon>Epsilonproteobacteria</taxon>
        <taxon>Campylobacterales</taxon>
        <taxon>Campylobacteraceae</taxon>
        <taxon>Campylobacter</taxon>
    </lineage>
</organism>
<name>A0A0M4SN13_9BACT</name>
<sequence>MKNYQVVKITNEPRVELKEALNLSGCEVSINELPANASVPFVHSHKQNEELYIIMDGEGELFIDGEVLKVSKGDALRIDPEGKRCFRAGKSGIKMMCIQSKKGSLEQYTMSDGVMVTDIKPSWL</sequence>
<dbReference type="SUPFAM" id="SSF51182">
    <property type="entry name" value="RmlC-like cupins"/>
    <property type="match status" value="1"/>
</dbReference>
<dbReference type="Pfam" id="PF07883">
    <property type="entry name" value="Cupin_2"/>
    <property type="match status" value="1"/>
</dbReference>
<dbReference type="GeneID" id="28662797"/>
<keyword evidence="1" id="KW-0479">Metal-binding</keyword>
<reference evidence="4" key="1">
    <citation type="submission" date="2015-08" db="EMBL/GenBank/DDBJ databases">
        <title>Comparative genomics of the Campylobacter concisus group.</title>
        <authorList>
            <person name="Miller W.G."/>
            <person name="Yee E."/>
            <person name="Chapman M.H."/>
            <person name="Huynh S."/>
            <person name="Bono J.L."/>
            <person name="On S.L.W."/>
            <person name="St Leger J."/>
            <person name="Foster G."/>
            <person name="Parker C.T."/>
        </authorList>
    </citation>
    <scope>NUCLEOTIDE SEQUENCE [LARGE SCALE GENOMIC DNA]</scope>
    <source>
        <strain evidence="4">ATCC 33237</strain>
    </source>
</reference>
<proteinExistence type="predicted"/>
<dbReference type="InterPro" id="IPR013096">
    <property type="entry name" value="Cupin_2"/>
</dbReference>
<dbReference type="PANTHER" id="PTHR35848">
    <property type="entry name" value="OXALATE-BINDING PROTEIN"/>
    <property type="match status" value="1"/>
</dbReference>
<dbReference type="InterPro" id="IPR011051">
    <property type="entry name" value="RmlC_Cupin_sf"/>
</dbReference>
<evidence type="ECO:0000256" key="1">
    <source>
        <dbReference type="ARBA" id="ARBA00022723"/>
    </source>
</evidence>
<dbReference type="PANTHER" id="PTHR35848:SF6">
    <property type="entry name" value="CUPIN TYPE-2 DOMAIN-CONTAINING PROTEIN"/>
    <property type="match status" value="1"/>
</dbReference>
<dbReference type="InterPro" id="IPR014710">
    <property type="entry name" value="RmlC-like_jellyroll"/>
</dbReference>
<feature type="domain" description="Cupin type-2" evidence="2">
    <location>
        <begin position="32"/>
        <end position="88"/>
    </location>
</feature>
<dbReference type="Gene3D" id="2.60.120.10">
    <property type="entry name" value="Jelly Rolls"/>
    <property type="match status" value="1"/>
</dbReference>
<dbReference type="PATRIC" id="fig|199.248.peg.1164"/>
<dbReference type="KEGG" id="ccoc:CCON33237_1123"/>
<dbReference type="AlphaFoldDB" id="A0A0M4SN13"/>
<protein>
    <submittedName>
        <fullName evidence="3">Cupin domain-containing protein</fullName>
    </submittedName>
</protein>
<evidence type="ECO:0000313" key="3">
    <source>
        <dbReference type="EMBL" id="ALF47796.1"/>
    </source>
</evidence>
<dbReference type="InterPro" id="IPR051610">
    <property type="entry name" value="GPI/OXD"/>
</dbReference>
<dbReference type="CDD" id="cd06985">
    <property type="entry name" value="cupin_BF4112"/>
    <property type="match status" value="1"/>
</dbReference>
<dbReference type="RefSeq" id="WP_054196772.1">
    <property type="nucleotide sequence ID" value="NZ_CABMKQ010000031.1"/>
</dbReference>